<feature type="region of interest" description="Disordered" evidence="1">
    <location>
        <begin position="1"/>
        <end position="35"/>
    </location>
</feature>
<accession>A0ABN7W9L5</accession>
<proteinExistence type="predicted"/>
<protein>
    <submittedName>
        <fullName evidence="2">38398_t:CDS:1</fullName>
    </submittedName>
</protein>
<organism evidence="2 3">
    <name type="scientific">Gigaspora margarita</name>
    <dbReference type="NCBI Taxonomy" id="4874"/>
    <lineage>
        <taxon>Eukaryota</taxon>
        <taxon>Fungi</taxon>
        <taxon>Fungi incertae sedis</taxon>
        <taxon>Mucoromycota</taxon>
        <taxon>Glomeromycotina</taxon>
        <taxon>Glomeromycetes</taxon>
        <taxon>Diversisporales</taxon>
        <taxon>Gigasporaceae</taxon>
        <taxon>Gigaspora</taxon>
    </lineage>
</organism>
<dbReference type="EMBL" id="CAJVQB010035395">
    <property type="protein sequence ID" value="CAG8822485.1"/>
    <property type="molecule type" value="Genomic_DNA"/>
</dbReference>
<feature type="non-terminal residue" evidence="2">
    <location>
        <position position="1"/>
    </location>
</feature>
<feature type="compositionally biased region" description="Acidic residues" evidence="1">
    <location>
        <begin position="13"/>
        <end position="35"/>
    </location>
</feature>
<evidence type="ECO:0000313" key="3">
    <source>
        <dbReference type="Proteomes" id="UP000789901"/>
    </source>
</evidence>
<evidence type="ECO:0000313" key="2">
    <source>
        <dbReference type="EMBL" id="CAG8822485.1"/>
    </source>
</evidence>
<keyword evidence="3" id="KW-1185">Reference proteome</keyword>
<comment type="caution">
    <text evidence="2">The sequence shown here is derived from an EMBL/GenBank/DDBJ whole genome shotgun (WGS) entry which is preliminary data.</text>
</comment>
<name>A0ABN7W9L5_GIGMA</name>
<reference evidence="2 3" key="1">
    <citation type="submission" date="2021-06" db="EMBL/GenBank/DDBJ databases">
        <authorList>
            <person name="Kallberg Y."/>
            <person name="Tangrot J."/>
            <person name="Rosling A."/>
        </authorList>
    </citation>
    <scope>NUCLEOTIDE SEQUENCE [LARGE SCALE GENOMIC DNA]</scope>
    <source>
        <strain evidence="2 3">120-4 pot B 10/14</strain>
    </source>
</reference>
<evidence type="ECO:0000256" key="1">
    <source>
        <dbReference type="SAM" id="MobiDB-lite"/>
    </source>
</evidence>
<sequence>SDSLEIKIQMSIPDDENSNYDYDDEDFSNNYNEDDDKDDGSFCGFFDDNKGYYYNLNIGKAYTKSEHHYSIHIY</sequence>
<gene>
    <name evidence="2" type="ORF">GMARGA_LOCUS28106</name>
</gene>
<dbReference type="Proteomes" id="UP000789901">
    <property type="component" value="Unassembled WGS sequence"/>
</dbReference>